<protein>
    <submittedName>
        <fullName evidence="1">Uncharacterized protein</fullName>
    </submittedName>
</protein>
<name>A0A382R9X4_9ZZZZ</name>
<sequence length="122" mass="13736">LPVLVWVQALARAGSTCWPTWSVDQTSSHCWRCSVVAGDTRRPALLPDPSWTWTYGPCTSTTWTCTDALSTNRLCLTPLWATSSVVRCARWWLPRGRWLTSTLPRRCSPSSPTWGPWSSRSP</sequence>
<organism evidence="1">
    <name type="scientific">marine metagenome</name>
    <dbReference type="NCBI Taxonomy" id="408172"/>
    <lineage>
        <taxon>unclassified sequences</taxon>
        <taxon>metagenomes</taxon>
        <taxon>ecological metagenomes</taxon>
    </lineage>
</organism>
<dbReference type="AlphaFoldDB" id="A0A382R9X4"/>
<feature type="non-terminal residue" evidence="1">
    <location>
        <position position="122"/>
    </location>
</feature>
<feature type="non-terminal residue" evidence="1">
    <location>
        <position position="1"/>
    </location>
</feature>
<gene>
    <name evidence="1" type="ORF">METZ01_LOCUS347343</name>
</gene>
<proteinExistence type="predicted"/>
<reference evidence="1" key="1">
    <citation type="submission" date="2018-05" db="EMBL/GenBank/DDBJ databases">
        <authorList>
            <person name="Lanie J.A."/>
            <person name="Ng W.-L."/>
            <person name="Kazmierczak K.M."/>
            <person name="Andrzejewski T.M."/>
            <person name="Davidsen T.M."/>
            <person name="Wayne K.J."/>
            <person name="Tettelin H."/>
            <person name="Glass J.I."/>
            <person name="Rusch D."/>
            <person name="Podicherti R."/>
            <person name="Tsui H.-C.T."/>
            <person name="Winkler M.E."/>
        </authorList>
    </citation>
    <scope>NUCLEOTIDE SEQUENCE</scope>
</reference>
<dbReference type="EMBL" id="UINC01120171">
    <property type="protein sequence ID" value="SVC94489.1"/>
    <property type="molecule type" value="Genomic_DNA"/>
</dbReference>
<evidence type="ECO:0000313" key="1">
    <source>
        <dbReference type="EMBL" id="SVC94489.1"/>
    </source>
</evidence>
<accession>A0A382R9X4</accession>